<reference evidence="1 2" key="1">
    <citation type="submission" date="2022-10" db="EMBL/GenBank/DDBJ databases">
        <authorList>
            <person name="Xie J."/>
            <person name="Shen N."/>
        </authorList>
    </citation>
    <scope>NUCLEOTIDE SEQUENCE [LARGE SCALE GENOMIC DNA]</scope>
    <source>
        <strain evidence="1 2">DSM 41681</strain>
    </source>
</reference>
<proteinExistence type="predicted"/>
<dbReference type="RefSeq" id="WP_324765763.1">
    <property type="nucleotide sequence ID" value="NZ_BAAATS010000022.1"/>
</dbReference>
<gene>
    <name evidence="1" type="ORF">OKJ48_00700</name>
</gene>
<sequence length="151" mass="16599">MTHMIDTRLLGHWHSGPFDVGATETSELNFLPDGRGWSRFDSITSALSIGRFRWSCPAPGLLEIRYELRISGTYGTKHTGFATVDSTDPDHEVIRTAYRIGPGTPPYTEEPVTTLVVEDHAVEFASHFARGRLHISPADDDSAAIVPYGTA</sequence>
<name>A0ABU6C2D7_9ACTN</name>
<dbReference type="EMBL" id="JAOZYB010000001">
    <property type="protein sequence ID" value="MEB3958782.1"/>
    <property type="molecule type" value="Genomic_DNA"/>
</dbReference>
<evidence type="ECO:0000313" key="2">
    <source>
        <dbReference type="Proteomes" id="UP001352223"/>
    </source>
</evidence>
<accession>A0ABU6C2D7</accession>
<keyword evidence="2" id="KW-1185">Reference proteome</keyword>
<dbReference type="Proteomes" id="UP001352223">
    <property type="component" value="Unassembled WGS sequence"/>
</dbReference>
<comment type="caution">
    <text evidence="1">The sequence shown here is derived from an EMBL/GenBank/DDBJ whole genome shotgun (WGS) entry which is preliminary data.</text>
</comment>
<protein>
    <submittedName>
        <fullName evidence="1">Uncharacterized protein</fullName>
    </submittedName>
</protein>
<organism evidence="1 2">
    <name type="scientific">Streptomyces kunmingensis</name>
    <dbReference type="NCBI Taxonomy" id="68225"/>
    <lineage>
        <taxon>Bacteria</taxon>
        <taxon>Bacillati</taxon>
        <taxon>Actinomycetota</taxon>
        <taxon>Actinomycetes</taxon>
        <taxon>Kitasatosporales</taxon>
        <taxon>Streptomycetaceae</taxon>
        <taxon>Streptomyces</taxon>
    </lineage>
</organism>
<evidence type="ECO:0000313" key="1">
    <source>
        <dbReference type="EMBL" id="MEB3958782.1"/>
    </source>
</evidence>